<accession>A0A9X3LLD5</accession>
<keyword evidence="2 10" id="KW-1003">Cell membrane</keyword>
<keyword evidence="5 10" id="KW-0472">Membrane</keyword>
<evidence type="ECO:0000256" key="5">
    <source>
        <dbReference type="ARBA" id="ARBA00023136"/>
    </source>
</evidence>
<evidence type="ECO:0000313" key="11">
    <source>
        <dbReference type="EMBL" id="MCZ9290154.1"/>
    </source>
</evidence>
<proteinExistence type="inferred from homology"/>
<dbReference type="AlphaFoldDB" id="A0A9X3LLD5"/>
<comment type="function">
    <text evidence="9">Fluoride-specific ion channel. Important for reducing fluoride concentration in the cell, thus reducing its toxicity.</text>
</comment>
<dbReference type="EMBL" id="JAKMUT010000007">
    <property type="protein sequence ID" value="MCZ9290154.1"/>
    <property type="molecule type" value="Genomic_DNA"/>
</dbReference>
<reference evidence="11" key="1">
    <citation type="submission" date="2022-02" db="EMBL/GenBank/DDBJ databases">
        <title>Corynebacterium sp. from urogenital microbiome.</title>
        <authorList>
            <person name="Cappelli E.A."/>
            <person name="Ribeiro T.G."/>
            <person name="Peixe L."/>
        </authorList>
    </citation>
    <scope>NUCLEOTIDE SEQUENCE</scope>
    <source>
        <strain evidence="11">C8Ua_174</strain>
    </source>
</reference>
<feature type="transmembrane region" description="Helical" evidence="10">
    <location>
        <begin position="122"/>
        <end position="141"/>
    </location>
</feature>
<name>A0A9X3LLD5_9CORY</name>
<evidence type="ECO:0000256" key="7">
    <source>
        <dbReference type="ARBA" id="ARBA00035120"/>
    </source>
</evidence>
<evidence type="ECO:0000256" key="6">
    <source>
        <dbReference type="ARBA" id="ARBA00023303"/>
    </source>
</evidence>
<feature type="transmembrane region" description="Helical" evidence="10">
    <location>
        <begin position="39"/>
        <end position="60"/>
    </location>
</feature>
<keyword evidence="3 10" id="KW-0812">Transmembrane</keyword>
<sequence>MSTGATLVELLAVAVGGGTGAAARYGLDTYLKSRRGWAPLWSLAVVNLLGTALLGLILGFTSQYAAGIGGLTGPASAGAPGATTGTQDILFPLVGLGLAGGFTTFSTVMVEVFTRPQPTRRIVGVVAMTVACCAVFFPALWGGVTLAGA</sequence>
<evidence type="ECO:0000256" key="10">
    <source>
        <dbReference type="RuleBase" id="RU004340"/>
    </source>
</evidence>
<evidence type="ECO:0000256" key="8">
    <source>
        <dbReference type="ARBA" id="ARBA00035585"/>
    </source>
</evidence>
<evidence type="ECO:0000313" key="12">
    <source>
        <dbReference type="Proteomes" id="UP001146469"/>
    </source>
</evidence>
<comment type="similarity">
    <text evidence="7 10">Belongs to the fluoride channel Fluc/FEX (TC 1.A.43) family.</text>
</comment>
<evidence type="ECO:0000256" key="4">
    <source>
        <dbReference type="ARBA" id="ARBA00022989"/>
    </source>
</evidence>
<keyword evidence="12" id="KW-1185">Reference proteome</keyword>
<evidence type="ECO:0000256" key="3">
    <source>
        <dbReference type="ARBA" id="ARBA00022692"/>
    </source>
</evidence>
<gene>
    <name evidence="11" type="ORF">L8V00_08060</name>
</gene>
<dbReference type="GO" id="GO:0034220">
    <property type="term" value="P:monoatomic ion transmembrane transport"/>
    <property type="evidence" value="ECO:0007669"/>
    <property type="project" value="UniProtKB-KW"/>
</dbReference>
<evidence type="ECO:0000256" key="2">
    <source>
        <dbReference type="ARBA" id="ARBA00022475"/>
    </source>
</evidence>
<evidence type="ECO:0000256" key="1">
    <source>
        <dbReference type="ARBA" id="ARBA00004651"/>
    </source>
</evidence>
<dbReference type="RefSeq" id="WP_269944716.1">
    <property type="nucleotide sequence ID" value="NZ_JAKMUT010000007.1"/>
</dbReference>
<comment type="catalytic activity">
    <reaction evidence="8">
        <text>fluoride(in) = fluoride(out)</text>
        <dbReference type="Rhea" id="RHEA:76159"/>
        <dbReference type="ChEBI" id="CHEBI:17051"/>
    </reaction>
    <physiologicalReaction direction="left-to-right" evidence="8">
        <dbReference type="Rhea" id="RHEA:76160"/>
    </physiologicalReaction>
</comment>
<evidence type="ECO:0000256" key="9">
    <source>
        <dbReference type="ARBA" id="ARBA00049940"/>
    </source>
</evidence>
<keyword evidence="6" id="KW-0813">Transport</keyword>
<feature type="transmembrane region" description="Helical" evidence="10">
    <location>
        <begin position="89"/>
        <end position="110"/>
    </location>
</feature>
<keyword evidence="4 10" id="KW-1133">Transmembrane helix</keyword>
<dbReference type="GO" id="GO:0005886">
    <property type="term" value="C:plasma membrane"/>
    <property type="evidence" value="ECO:0007669"/>
    <property type="project" value="UniProtKB-SubCell"/>
</dbReference>
<organism evidence="11 12">
    <name type="scientific">Corynebacterium evansiae</name>
    <dbReference type="NCBI Taxonomy" id="2913499"/>
    <lineage>
        <taxon>Bacteria</taxon>
        <taxon>Bacillati</taxon>
        <taxon>Actinomycetota</taxon>
        <taxon>Actinomycetes</taxon>
        <taxon>Mycobacteriales</taxon>
        <taxon>Corynebacteriaceae</taxon>
        <taxon>Corynebacterium</taxon>
    </lineage>
</organism>
<comment type="caution">
    <text evidence="11">The sequence shown here is derived from an EMBL/GenBank/DDBJ whole genome shotgun (WGS) entry which is preliminary data.</text>
</comment>
<comment type="subcellular location">
    <subcellularLocation>
        <location evidence="1">Cell membrane</location>
        <topology evidence="1">Multi-pass membrane protein</topology>
    </subcellularLocation>
</comment>
<dbReference type="InterPro" id="IPR003691">
    <property type="entry name" value="FluC"/>
</dbReference>
<dbReference type="Proteomes" id="UP001146469">
    <property type="component" value="Unassembled WGS sequence"/>
</dbReference>
<keyword evidence="6" id="KW-0407">Ion channel</keyword>
<dbReference type="Pfam" id="PF02537">
    <property type="entry name" value="CRCB"/>
    <property type="match status" value="1"/>
</dbReference>
<keyword evidence="6" id="KW-0406">Ion transport</keyword>
<protein>
    <recommendedName>
        <fullName evidence="10">Fluoride-specific ion channel</fullName>
    </recommendedName>
</protein>
<feature type="transmembrane region" description="Helical" evidence="10">
    <location>
        <begin position="6"/>
        <end position="27"/>
    </location>
</feature>